<evidence type="ECO:0000256" key="2">
    <source>
        <dbReference type="ARBA" id="ARBA00001974"/>
    </source>
</evidence>
<dbReference type="Gene3D" id="3.10.20.30">
    <property type="match status" value="1"/>
</dbReference>
<dbReference type="PANTHER" id="PTHR45444:SF3">
    <property type="entry name" value="XANTHINE DEHYDROGENASE"/>
    <property type="match status" value="1"/>
</dbReference>
<gene>
    <name evidence="12" type="ORF">CALMAC_LOCUS6135</name>
</gene>
<dbReference type="EMBL" id="CAACVG010006958">
    <property type="protein sequence ID" value="VEN42761.1"/>
    <property type="molecule type" value="Genomic_DNA"/>
</dbReference>
<evidence type="ECO:0000313" key="12">
    <source>
        <dbReference type="EMBL" id="VEN42761.1"/>
    </source>
</evidence>
<dbReference type="InterPro" id="IPR002888">
    <property type="entry name" value="2Fe-2S-bd"/>
</dbReference>
<organism evidence="12 13">
    <name type="scientific">Callosobruchus maculatus</name>
    <name type="common">Southern cowpea weevil</name>
    <name type="synonym">Pulse bruchid</name>
    <dbReference type="NCBI Taxonomy" id="64391"/>
    <lineage>
        <taxon>Eukaryota</taxon>
        <taxon>Metazoa</taxon>
        <taxon>Ecdysozoa</taxon>
        <taxon>Arthropoda</taxon>
        <taxon>Hexapoda</taxon>
        <taxon>Insecta</taxon>
        <taxon>Pterygota</taxon>
        <taxon>Neoptera</taxon>
        <taxon>Endopterygota</taxon>
        <taxon>Coleoptera</taxon>
        <taxon>Polyphaga</taxon>
        <taxon>Cucujiformia</taxon>
        <taxon>Chrysomeloidea</taxon>
        <taxon>Chrysomelidae</taxon>
        <taxon>Bruchinae</taxon>
        <taxon>Bruchini</taxon>
        <taxon>Callosobruchus</taxon>
    </lineage>
</organism>
<feature type="domain" description="2Fe-2S ferredoxin-type" evidence="11">
    <location>
        <begin position="89"/>
        <end position="176"/>
    </location>
</feature>
<evidence type="ECO:0000256" key="6">
    <source>
        <dbReference type="ARBA" id="ARBA00023002"/>
    </source>
</evidence>
<comment type="cofactor">
    <cofactor evidence="2">
        <name>FAD</name>
        <dbReference type="ChEBI" id="CHEBI:57692"/>
    </cofactor>
</comment>
<dbReference type="Proteomes" id="UP000410492">
    <property type="component" value="Unassembled WGS sequence"/>
</dbReference>
<evidence type="ECO:0000256" key="8">
    <source>
        <dbReference type="ARBA" id="ARBA00023014"/>
    </source>
</evidence>
<keyword evidence="7" id="KW-0408">Iron</keyword>
<protein>
    <recommendedName>
        <fullName evidence="11">2Fe-2S ferredoxin-type domain-containing protein</fullName>
    </recommendedName>
</protein>
<keyword evidence="5" id="KW-0479">Metal-binding</keyword>
<evidence type="ECO:0000256" key="1">
    <source>
        <dbReference type="ARBA" id="ARBA00001924"/>
    </source>
</evidence>
<dbReference type="Pfam" id="PF01799">
    <property type="entry name" value="Fer2_2"/>
    <property type="match status" value="1"/>
</dbReference>
<dbReference type="OrthoDB" id="8300278at2759"/>
<sequence>MYNELALSSYNLIWIQSETSTGGRMHVETVQLTSQTGRISWLVLPSPLVRRVKHLLMSLLATLVAYSDYLWYSGKMEKCNVQEKLKSLDKIQFHVSGVEHTVHTNDVTPEMTLNSYLREKSNLTGTKRMCLEGGCGTCIVAVEENVNGKRNVFAVNSCLVSILSCHGWKIHTVEGIGGPLQGFHPVQTSLANGNGTQCGFCSPGMVMNMFALMEGSGGQLTESTVENSFGGVLCRCTGYRPIVQSFRSLIRKEKDGIKDIEDLKLCKIKGECKADCEQKCKQENYYHTFQQSKWMKVHNLNDLLDILVSAEDATYQLVGGNTARGKYRLL</sequence>
<comment type="cofactor">
    <cofactor evidence="10">
        <name>[2Fe-2S] cluster</name>
        <dbReference type="ChEBI" id="CHEBI:190135"/>
    </cofactor>
</comment>
<evidence type="ECO:0000256" key="7">
    <source>
        <dbReference type="ARBA" id="ARBA00023004"/>
    </source>
</evidence>
<dbReference type="PANTHER" id="PTHR45444">
    <property type="entry name" value="XANTHINE DEHYDROGENASE"/>
    <property type="match status" value="1"/>
</dbReference>
<keyword evidence="13" id="KW-1185">Reference proteome</keyword>
<dbReference type="SUPFAM" id="SSF54292">
    <property type="entry name" value="2Fe-2S ferredoxin-like"/>
    <property type="match status" value="1"/>
</dbReference>
<dbReference type="GO" id="GO:0016491">
    <property type="term" value="F:oxidoreductase activity"/>
    <property type="evidence" value="ECO:0007669"/>
    <property type="project" value="UniProtKB-KW"/>
</dbReference>
<dbReference type="InterPro" id="IPR036010">
    <property type="entry name" value="2Fe-2S_ferredoxin-like_sf"/>
</dbReference>
<dbReference type="GO" id="GO:0051537">
    <property type="term" value="F:2 iron, 2 sulfur cluster binding"/>
    <property type="evidence" value="ECO:0007669"/>
    <property type="project" value="UniProtKB-KW"/>
</dbReference>
<evidence type="ECO:0000256" key="5">
    <source>
        <dbReference type="ARBA" id="ARBA00022723"/>
    </source>
</evidence>
<accession>A0A653C4B2</accession>
<evidence type="ECO:0000256" key="4">
    <source>
        <dbReference type="ARBA" id="ARBA00022714"/>
    </source>
</evidence>
<dbReference type="AlphaFoldDB" id="A0A653C4B2"/>
<dbReference type="CDD" id="cd00207">
    <property type="entry name" value="fer2"/>
    <property type="match status" value="1"/>
</dbReference>
<keyword evidence="8" id="KW-0411">Iron-sulfur</keyword>
<dbReference type="InterPro" id="IPR012675">
    <property type="entry name" value="Beta-grasp_dom_sf"/>
</dbReference>
<keyword evidence="4" id="KW-0001">2Fe-2S</keyword>
<dbReference type="InterPro" id="IPR006058">
    <property type="entry name" value="2Fe2S_fd_BS"/>
</dbReference>
<evidence type="ECO:0000313" key="13">
    <source>
        <dbReference type="Proteomes" id="UP000410492"/>
    </source>
</evidence>
<keyword evidence="9" id="KW-0520">NAD</keyword>
<name>A0A653C4B2_CALMS</name>
<comment type="cofactor">
    <cofactor evidence="1">
        <name>Mo-molybdopterin</name>
        <dbReference type="ChEBI" id="CHEBI:71302"/>
    </cofactor>
</comment>
<evidence type="ECO:0000259" key="11">
    <source>
        <dbReference type="PROSITE" id="PS51085"/>
    </source>
</evidence>
<dbReference type="FunFam" id="3.10.20.30:FF:000012">
    <property type="entry name" value="Xanthine dehydrogenase/oxidase"/>
    <property type="match status" value="1"/>
</dbReference>
<dbReference type="PROSITE" id="PS00197">
    <property type="entry name" value="2FE2S_FER_1"/>
    <property type="match status" value="1"/>
</dbReference>
<dbReference type="Gene3D" id="1.10.150.120">
    <property type="entry name" value="[2Fe-2S]-binding domain"/>
    <property type="match status" value="1"/>
</dbReference>
<proteinExistence type="inferred from homology"/>
<dbReference type="InterPro" id="IPR016208">
    <property type="entry name" value="Ald_Oxase/xanthine_DH-like"/>
</dbReference>
<reference evidence="12 13" key="1">
    <citation type="submission" date="2019-01" db="EMBL/GenBank/DDBJ databases">
        <authorList>
            <person name="Sayadi A."/>
        </authorList>
    </citation>
    <scope>NUCLEOTIDE SEQUENCE [LARGE SCALE GENOMIC DNA]</scope>
</reference>
<evidence type="ECO:0000256" key="9">
    <source>
        <dbReference type="ARBA" id="ARBA00023027"/>
    </source>
</evidence>
<dbReference type="Pfam" id="PF00111">
    <property type="entry name" value="Fer2"/>
    <property type="match status" value="1"/>
</dbReference>
<evidence type="ECO:0000256" key="3">
    <source>
        <dbReference type="ARBA" id="ARBA00006849"/>
    </source>
</evidence>
<comment type="similarity">
    <text evidence="3">Belongs to the xanthine dehydrogenase family.</text>
</comment>
<dbReference type="SUPFAM" id="SSF47741">
    <property type="entry name" value="CO dehydrogenase ISP C-domain like"/>
    <property type="match status" value="1"/>
</dbReference>
<dbReference type="InterPro" id="IPR036884">
    <property type="entry name" value="2Fe-2S-bd_dom_sf"/>
</dbReference>
<evidence type="ECO:0000256" key="10">
    <source>
        <dbReference type="ARBA" id="ARBA00034078"/>
    </source>
</evidence>
<dbReference type="GO" id="GO:0005506">
    <property type="term" value="F:iron ion binding"/>
    <property type="evidence" value="ECO:0007669"/>
    <property type="project" value="InterPro"/>
</dbReference>
<keyword evidence="6" id="KW-0560">Oxidoreductase</keyword>
<dbReference type="InterPro" id="IPR001041">
    <property type="entry name" value="2Fe-2S_ferredoxin-type"/>
</dbReference>
<dbReference type="PROSITE" id="PS51085">
    <property type="entry name" value="2FE2S_FER_2"/>
    <property type="match status" value="1"/>
</dbReference>